<organism evidence="1 2">
    <name type="scientific">Melastoma candidum</name>
    <dbReference type="NCBI Taxonomy" id="119954"/>
    <lineage>
        <taxon>Eukaryota</taxon>
        <taxon>Viridiplantae</taxon>
        <taxon>Streptophyta</taxon>
        <taxon>Embryophyta</taxon>
        <taxon>Tracheophyta</taxon>
        <taxon>Spermatophyta</taxon>
        <taxon>Magnoliopsida</taxon>
        <taxon>eudicotyledons</taxon>
        <taxon>Gunneridae</taxon>
        <taxon>Pentapetalae</taxon>
        <taxon>rosids</taxon>
        <taxon>malvids</taxon>
        <taxon>Myrtales</taxon>
        <taxon>Melastomataceae</taxon>
        <taxon>Melastomatoideae</taxon>
        <taxon>Melastomateae</taxon>
        <taxon>Melastoma</taxon>
    </lineage>
</organism>
<dbReference type="Proteomes" id="UP001057402">
    <property type="component" value="Chromosome 2"/>
</dbReference>
<protein>
    <submittedName>
        <fullName evidence="1">Uncharacterized protein</fullName>
    </submittedName>
</protein>
<evidence type="ECO:0000313" key="2">
    <source>
        <dbReference type="Proteomes" id="UP001057402"/>
    </source>
</evidence>
<sequence length="506" mass="56878">MALDYEPLMPHEDDDEDQPDLIPPDDSPEPQDKATESPTKHVREVIISTISELLQYARNVPYPSGQLSEEIIVDNGNNSGEATFPHEDADNGSSPGKENLSGLAYLEYLWRHKGGVLCNLAATEKYAGFMVENHVLEMILANLEVPRSDEITEMCLKMLNNLTSQEGINQSVASTDGLIRAIVEQLFLDDVLCLCEIFWLLTHSLGGSESFAWVRALRPSRIIRRLVWIMDKASQEILLRRAAGLFLTILQCENGIPGILIPSLIGRGLAESLTHALKYETGILYGDSTNSERIRATIDVTLQAMEALYCLEDHFHKLSFSKEQILVISSLVRYASEIKFREIRIPAVGLLAKALADDPHHATYLSRDFHFFRGFLNTVVITRKDREAVQNVLSHILVHINEREMGSTDFLQFVSVLASKTYMIKHVLCHWTDPPSKHHGSSSSESTNATIASLRFIISILKEWTCSNGHGKLSDTGKECNSIEGDIQRLLRWCERRLQYMTGNCK</sequence>
<evidence type="ECO:0000313" key="1">
    <source>
        <dbReference type="EMBL" id="KAI4386097.1"/>
    </source>
</evidence>
<dbReference type="EMBL" id="CM042881">
    <property type="protein sequence ID" value="KAI4386097.1"/>
    <property type="molecule type" value="Genomic_DNA"/>
</dbReference>
<accession>A0ACB9S4F5</accession>
<name>A0ACB9S4F5_9MYRT</name>
<comment type="caution">
    <text evidence="1">The sequence shown here is derived from an EMBL/GenBank/DDBJ whole genome shotgun (WGS) entry which is preliminary data.</text>
</comment>
<keyword evidence="2" id="KW-1185">Reference proteome</keyword>
<reference evidence="2" key="1">
    <citation type="journal article" date="2023" name="Front. Plant Sci.">
        <title>Chromosomal-level genome assembly of Melastoma candidum provides insights into trichome evolution.</title>
        <authorList>
            <person name="Zhong Y."/>
            <person name="Wu W."/>
            <person name="Sun C."/>
            <person name="Zou P."/>
            <person name="Liu Y."/>
            <person name="Dai S."/>
            <person name="Zhou R."/>
        </authorList>
    </citation>
    <scope>NUCLEOTIDE SEQUENCE [LARGE SCALE GENOMIC DNA]</scope>
</reference>
<gene>
    <name evidence="1" type="ORF">MLD38_004059</name>
</gene>
<proteinExistence type="predicted"/>